<evidence type="ECO:0000313" key="2">
    <source>
        <dbReference type="EMBL" id="SOR30992.1"/>
    </source>
</evidence>
<dbReference type="OMA" id="HDIGART"/>
<dbReference type="EMBL" id="CP073633">
    <property type="protein sequence ID" value="WHQ71703.1"/>
    <property type="molecule type" value="Genomic_DNA"/>
</dbReference>
<reference evidence="1 4" key="1">
    <citation type="submission" date="2016-10" db="EMBL/GenBank/DDBJ databases">
        <title>Draft genome sequence of Methylobacterium extorquens CP3, a seed endophyte of Crotalaria pumila with plant growth-promoting and metal tolerance properties.</title>
        <authorList>
            <person name="Sanchez-Lopez A.S."/>
            <person name="Van Hamme J.D."/>
            <person name="Thijs S."/>
            <person name="Mcammond B.M."/>
            <person name="Stevens V."/>
            <person name="Gonzalez-Chavez M.D.C."/>
            <person name="Vangronsveld J."/>
        </authorList>
    </citation>
    <scope>NUCLEOTIDE SEQUENCE [LARGE SCALE GENOMIC DNA]</scope>
    <source>
        <strain evidence="1 4">CP3</strain>
    </source>
</reference>
<dbReference type="RefSeq" id="WP_003601063.1">
    <property type="nucleotide sequence ID" value="NZ_BJVP01000002.1"/>
</dbReference>
<proteinExistence type="predicted"/>
<accession>A0A1S1P357</accession>
<dbReference type="AlphaFoldDB" id="A0A1S1P357"/>
<dbReference type="EMBL" id="MNAO01000263">
    <property type="protein sequence ID" value="OHV15475.1"/>
    <property type="molecule type" value="Genomic_DNA"/>
</dbReference>
<sequence>MAMSTVIPFRRPPAPATPARAGCDVAAVAGDLLDVLDQLEGLVARAAVMDRPRIEVERSVQHLLDAISAVERASDTLGEGSSISEPA</sequence>
<evidence type="ECO:0000313" key="5">
    <source>
        <dbReference type="Proteomes" id="UP000233769"/>
    </source>
</evidence>
<dbReference type="EMBL" id="LT962688">
    <property type="protein sequence ID" value="SOR30992.1"/>
    <property type="molecule type" value="Genomic_DNA"/>
</dbReference>
<reference evidence="2" key="3">
    <citation type="submission" date="2017-10" db="EMBL/GenBank/DDBJ databases">
        <authorList>
            <person name="Banno H."/>
            <person name="Chua N.-H."/>
        </authorList>
    </citation>
    <scope>NUCLEOTIDE SEQUENCE [LARGE SCALE GENOMIC DNA]</scope>
    <source>
        <strain evidence="2">TK 0001</strain>
    </source>
</reference>
<evidence type="ECO:0000313" key="1">
    <source>
        <dbReference type="EMBL" id="OHV15475.1"/>
    </source>
</evidence>
<protein>
    <submittedName>
        <fullName evidence="1">Uncharacterized protein</fullName>
    </submittedName>
</protein>
<evidence type="ECO:0000313" key="3">
    <source>
        <dbReference type="EMBL" id="WHQ71703.1"/>
    </source>
</evidence>
<reference evidence="3" key="4">
    <citation type="journal article" date="2022" name="Biotechnol. Bioprocess Eng.">
        <title>Pan-genome Analysis Reveals Comparative Genomic Features of Central Metabolic Pathways in Methylorubrum extorquens.</title>
        <authorList>
            <person name="Lee G.M."/>
            <person name="Scott-Nevros Z.K."/>
            <person name="Lee S.-M."/>
            <person name="Kim D."/>
        </authorList>
    </citation>
    <scope>NUCLEOTIDE SEQUENCE</scope>
    <source>
        <strain evidence="3">ATCC 55366</strain>
    </source>
</reference>
<reference evidence="5" key="2">
    <citation type="submission" date="2017-10" db="EMBL/GenBank/DDBJ databases">
        <authorList>
            <person name="Regsiter A."/>
            <person name="William W."/>
        </authorList>
    </citation>
    <scope>NUCLEOTIDE SEQUENCE [LARGE SCALE GENOMIC DNA]</scope>
</reference>
<dbReference type="GeneID" id="72989266"/>
<evidence type="ECO:0000313" key="4">
    <source>
        <dbReference type="Proteomes" id="UP000180215"/>
    </source>
</evidence>
<dbReference type="Proteomes" id="UP000180215">
    <property type="component" value="Unassembled WGS sequence"/>
</dbReference>
<organism evidence="1 4">
    <name type="scientific">Methylorubrum extorquens</name>
    <name type="common">Methylobacterium dichloromethanicum</name>
    <name type="synonym">Methylobacterium extorquens</name>
    <dbReference type="NCBI Taxonomy" id="408"/>
    <lineage>
        <taxon>Bacteria</taxon>
        <taxon>Pseudomonadati</taxon>
        <taxon>Pseudomonadota</taxon>
        <taxon>Alphaproteobacteria</taxon>
        <taxon>Hyphomicrobiales</taxon>
        <taxon>Methylobacteriaceae</taxon>
        <taxon>Methylorubrum</taxon>
    </lineage>
</organism>
<name>A0A1S1P357_METEX</name>
<gene>
    <name evidence="1" type="ORF">BK022_18710</name>
    <name evidence="3" type="ORF">KEC54_09235</name>
    <name evidence="2" type="ORF">TK0001_4390</name>
</gene>
<dbReference type="Proteomes" id="UP001223720">
    <property type="component" value="Chromosome"/>
</dbReference>
<dbReference type="Proteomes" id="UP000233769">
    <property type="component" value="Chromosome tk0001"/>
</dbReference>